<dbReference type="AlphaFoldDB" id="A0A7J6NQ86"/>
<organism evidence="1 2">
    <name type="scientific">Perkinsus olseni</name>
    <name type="common">Perkinsus atlanticus</name>
    <dbReference type="NCBI Taxonomy" id="32597"/>
    <lineage>
        <taxon>Eukaryota</taxon>
        <taxon>Sar</taxon>
        <taxon>Alveolata</taxon>
        <taxon>Perkinsozoa</taxon>
        <taxon>Perkinsea</taxon>
        <taxon>Perkinsida</taxon>
        <taxon>Perkinsidae</taxon>
        <taxon>Perkinsus</taxon>
    </lineage>
</organism>
<evidence type="ECO:0000313" key="2">
    <source>
        <dbReference type="Proteomes" id="UP000553632"/>
    </source>
</evidence>
<reference evidence="1 2" key="1">
    <citation type="submission" date="2020-04" db="EMBL/GenBank/DDBJ databases">
        <title>Perkinsus olseni comparative genomics.</title>
        <authorList>
            <person name="Bogema D.R."/>
        </authorList>
    </citation>
    <scope>NUCLEOTIDE SEQUENCE [LARGE SCALE GENOMIC DNA]</scope>
    <source>
        <strain evidence="1 2">ATCC PRA-207</strain>
    </source>
</reference>
<name>A0A7J6NQ86_PEROL</name>
<accession>A0A7J6NQ86</accession>
<proteinExistence type="predicted"/>
<comment type="caution">
    <text evidence="1">The sequence shown here is derived from an EMBL/GenBank/DDBJ whole genome shotgun (WGS) entry which is preliminary data.</text>
</comment>
<dbReference type="Proteomes" id="UP000553632">
    <property type="component" value="Unassembled WGS sequence"/>
</dbReference>
<sequence length="569" mass="63432">HNIQGEGAQKIFAVLDQRLQEERNTFTLVDLCTAILSSEIYRERNPSNTRRTPDYTAILPDLVAAKERLSTPELADALRAFSIAYRRQPEERDGGIRDLADALLASEESPPQLASSVTSLLDLDLPDHAHRLLRRHLTTTDESPGRRHSAREAVNLIRVMTRLHRSREAEKRNWWQPTVDALYLDVIAGLAHLDTAQSMHLLRAIAQGRVSRVCPSKELKKEVIPLLMTEVLREIRSLPPSTVAFALRCCVKLQYWDSDFLAGASKVFLDRMEEYPSRALASCLWALTKAGLDSKEVAEKAVLCARDRVMEMTPQDATTITWTIARARFRADALKYLTPMLSRALREERLNARDKAMLLWTIAEHSSDGLLEDPPLEDFSTLAEGITRDLQASLISDSFTNADIIVLLLSYSRLSQCGRSPEDAKTAILSLHRALYGRVNSLDLSSLCFAWFLIAVSELSDPALQGPIALATAQKMSRPGITASPQDAANAILALQKSSGIDDIEKLIREPLRTACMKAIVDEPRKGRDEGMTLNFPHRYSLAELFDDRGSFRSGEELAATHSGARDAN</sequence>
<feature type="non-terminal residue" evidence="1">
    <location>
        <position position="1"/>
    </location>
</feature>
<dbReference type="EMBL" id="JABANO010040385">
    <property type="protein sequence ID" value="KAF4685211.1"/>
    <property type="molecule type" value="Genomic_DNA"/>
</dbReference>
<protein>
    <submittedName>
        <fullName evidence="1">Uncharacterized protein</fullName>
    </submittedName>
</protein>
<evidence type="ECO:0000313" key="1">
    <source>
        <dbReference type="EMBL" id="KAF4685211.1"/>
    </source>
</evidence>
<gene>
    <name evidence="1" type="ORF">FOZ63_013917</name>
</gene>
<keyword evidence="2" id="KW-1185">Reference proteome</keyword>